<dbReference type="SUPFAM" id="SSF53474">
    <property type="entry name" value="alpha/beta-Hydrolases"/>
    <property type="match status" value="1"/>
</dbReference>
<keyword evidence="1 3" id="KW-0378">Hydrolase</keyword>
<dbReference type="PANTHER" id="PTHR43798:SF31">
    <property type="entry name" value="AB HYDROLASE SUPERFAMILY PROTEIN YCLE"/>
    <property type="match status" value="1"/>
</dbReference>
<dbReference type="EMBL" id="JBHTLX010000021">
    <property type="protein sequence ID" value="MFD1249613.1"/>
    <property type="molecule type" value="Genomic_DNA"/>
</dbReference>
<dbReference type="Proteomes" id="UP001597229">
    <property type="component" value="Unassembled WGS sequence"/>
</dbReference>
<dbReference type="PANTHER" id="PTHR43798">
    <property type="entry name" value="MONOACYLGLYCEROL LIPASE"/>
    <property type="match status" value="1"/>
</dbReference>
<accession>A0ABW3W5W5</accession>
<organism evidence="3 4">
    <name type="scientific">Nocardioides ginsengisoli</name>
    <dbReference type="NCBI Taxonomy" id="363868"/>
    <lineage>
        <taxon>Bacteria</taxon>
        <taxon>Bacillati</taxon>
        <taxon>Actinomycetota</taxon>
        <taxon>Actinomycetes</taxon>
        <taxon>Propionibacteriales</taxon>
        <taxon>Nocardioidaceae</taxon>
        <taxon>Nocardioides</taxon>
    </lineage>
</organism>
<dbReference type="PRINTS" id="PR00111">
    <property type="entry name" value="ABHYDROLASE"/>
</dbReference>
<name>A0ABW3W5W5_9ACTN</name>
<dbReference type="RefSeq" id="WP_367919952.1">
    <property type="nucleotide sequence ID" value="NZ_BAABAC010000024.1"/>
</dbReference>
<reference evidence="4" key="1">
    <citation type="journal article" date="2019" name="Int. J. Syst. Evol. Microbiol.">
        <title>The Global Catalogue of Microorganisms (GCM) 10K type strain sequencing project: providing services to taxonomists for standard genome sequencing and annotation.</title>
        <authorList>
            <consortium name="The Broad Institute Genomics Platform"/>
            <consortium name="The Broad Institute Genome Sequencing Center for Infectious Disease"/>
            <person name="Wu L."/>
            <person name="Ma J."/>
        </authorList>
    </citation>
    <scope>NUCLEOTIDE SEQUENCE [LARGE SCALE GENOMIC DNA]</scope>
    <source>
        <strain evidence="4">CCUG 52478</strain>
    </source>
</reference>
<gene>
    <name evidence="3" type="ORF">ACFQ3F_17570</name>
</gene>
<dbReference type="Gene3D" id="3.40.50.1820">
    <property type="entry name" value="alpha/beta hydrolase"/>
    <property type="match status" value="1"/>
</dbReference>
<evidence type="ECO:0000313" key="3">
    <source>
        <dbReference type="EMBL" id="MFD1249613.1"/>
    </source>
</evidence>
<sequence length="282" mass="28833">MVLAFRRAGTGAPTLLLHGIGSSSVAFAPQLSALAEELRMVAWDAPGYAASSDLEAPLDLDGYVARAVALAHDQFGDEPVHLVGVSWGGVLALRTAATHPALIRSLTVVGASLGSGVDPARAAQMRERAGELVRLGNAAFARERGPRLLAPDADPALVEQAVATMASAVRPDGYAGAAEVMASADLTGDLARIAVPTLVIAGAEDRVTGPDRAREIAAGIPGSALVLVPGAGHLANQERPALVNAWLRGFTRAADLLAAALPGTHEPTTVIHALPTEKGTTR</sequence>
<evidence type="ECO:0000256" key="1">
    <source>
        <dbReference type="ARBA" id="ARBA00022801"/>
    </source>
</evidence>
<dbReference type="GO" id="GO:0016787">
    <property type="term" value="F:hydrolase activity"/>
    <property type="evidence" value="ECO:0007669"/>
    <property type="project" value="UniProtKB-KW"/>
</dbReference>
<keyword evidence="4" id="KW-1185">Reference proteome</keyword>
<comment type="caution">
    <text evidence="3">The sequence shown here is derived from an EMBL/GenBank/DDBJ whole genome shotgun (WGS) entry which is preliminary data.</text>
</comment>
<evidence type="ECO:0000259" key="2">
    <source>
        <dbReference type="Pfam" id="PF00561"/>
    </source>
</evidence>
<proteinExistence type="predicted"/>
<dbReference type="InterPro" id="IPR029058">
    <property type="entry name" value="AB_hydrolase_fold"/>
</dbReference>
<protein>
    <submittedName>
        <fullName evidence="3">Alpha/beta fold hydrolase</fullName>
    </submittedName>
</protein>
<feature type="domain" description="AB hydrolase-1" evidence="2">
    <location>
        <begin position="15"/>
        <end position="238"/>
    </location>
</feature>
<dbReference type="Pfam" id="PF00561">
    <property type="entry name" value="Abhydrolase_1"/>
    <property type="match status" value="1"/>
</dbReference>
<evidence type="ECO:0000313" key="4">
    <source>
        <dbReference type="Proteomes" id="UP001597229"/>
    </source>
</evidence>
<dbReference type="InterPro" id="IPR050266">
    <property type="entry name" value="AB_hydrolase_sf"/>
</dbReference>
<dbReference type="InterPro" id="IPR000073">
    <property type="entry name" value="AB_hydrolase_1"/>
</dbReference>